<gene>
    <name evidence="11" type="ORF">GCM10009668_20220</name>
</gene>
<proteinExistence type="predicted"/>
<dbReference type="RefSeq" id="WP_343993961.1">
    <property type="nucleotide sequence ID" value="NZ_BAAALG010000008.1"/>
</dbReference>
<protein>
    <recommendedName>
        <fullName evidence="2">histidine kinase</fullName>
        <ecNumber evidence="2">2.7.13.3</ecNumber>
    </recommendedName>
</protein>
<dbReference type="PANTHER" id="PTHR24421:SF10">
    <property type="entry name" value="NITRATE_NITRITE SENSOR PROTEIN NARQ"/>
    <property type="match status" value="1"/>
</dbReference>
<keyword evidence="12" id="KW-1185">Reference proteome</keyword>
<dbReference type="PANTHER" id="PTHR24421">
    <property type="entry name" value="NITRATE/NITRITE SENSOR PROTEIN NARX-RELATED"/>
    <property type="match status" value="1"/>
</dbReference>
<feature type="transmembrane region" description="Helical" evidence="9">
    <location>
        <begin position="71"/>
        <end position="89"/>
    </location>
</feature>
<accession>A0ABP4EH33</accession>
<name>A0ABP4EH33_9ACTN</name>
<evidence type="ECO:0000313" key="11">
    <source>
        <dbReference type="EMBL" id="GAA1101813.1"/>
    </source>
</evidence>
<keyword evidence="9" id="KW-0472">Membrane</keyword>
<feature type="transmembrane region" description="Helical" evidence="9">
    <location>
        <begin position="12"/>
        <end position="27"/>
    </location>
</feature>
<evidence type="ECO:0000256" key="7">
    <source>
        <dbReference type="ARBA" id="ARBA00022840"/>
    </source>
</evidence>
<evidence type="ECO:0000259" key="10">
    <source>
        <dbReference type="Pfam" id="PF07730"/>
    </source>
</evidence>
<dbReference type="Gene3D" id="1.20.5.1930">
    <property type="match status" value="1"/>
</dbReference>
<comment type="caution">
    <text evidence="11">The sequence shown here is derived from an EMBL/GenBank/DDBJ whole genome shotgun (WGS) entry which is preliminary data.</text>
</comment>
<keyword evidence="3" id="KW-0597">Phosphoprotein</keyword>
<evidence type="ECO:0000256" key="5">
    <source>
        <dbReference type="ARBA" id="ARBA00022741"/>
    </source>
</evidence>
<evidence type="ECO:0000256" key="4">
    <source>
        <dbReference type="ARBA" id="ARBA00022679"/>
    </source>
</evidence>
<feature type="transmembrane region" description="Helical" evidence="9">
    <location>
        <begin position="95"/>
        <end position="123"/>
    </location>
</feature>
<dbReference type="InterPro" id="IPR050482">
    <property type="entry name" value="Sensor_HK_TwoCompSys"/>
</dbReference>
<keyword evidence="7" id="KW-0067">ATP-binding</keyword>
<evidence type="ECO:0000256" key="3">
    <source>
        <dbReference type="ARBA" id="ARBA00022553"/>
    </source>
</evidence>
<feature type="transmembrane region" description="Helical" evidence="9">
    <location>
        <begin position="130"/>
        <end position="152"/>
    </location>
</feature>
<organism evidence="11 12">
    <name type="scientific">Nocardioides dubius</name>
    <dbReference type="NCBI Taxonomy" id="317019"/>
    <lineage>
        <taxon>Bacteria</taxon>
        <taxon>Bacillati</taxon>
        <taxon>Actinomycetota</taxon>
        <taxon>Actinomycetes</taxon>
        <taxon>Propionibacteriales</taxon>
        <taxon>Nocardioidaceae</taxon>
        <taxon>Nocardioides</taxon>
    </lineage>
</organism>
<evidence type="ECO:0000313" key="12">
    <source>
        <dbReference type="Proteomes" id="UP001501581"/>
    </source>
</evidence>
<feature type="transmembrane region" description="Helical" evidence="9">
    <location>
        <begin position="172"/>
        <end position="189"/>
    </location>
</feature>
<dbReference type="SUPFAM" id="SSF55874">
    <property type="entry name" value="ATPase domain of HSP90 chaperone/DNA topoisomerase II/histidine kinase"/>
    <property type="match status" value="1"/>
</dbReference>
<evidence type="ECO:0000256" key="8">
    <source>
        <dbReference type="ARBA" id="ARBA00023012"/>
    </source>
</evidence>
<keyword evidence="4" id="KW-0808">Transferase</keyword>
<evidence type="ECO:0000256" key="2">
    <source>
        <dbReference type="ARBA" id="ARBA00012438"/>
    </source>
</evidence>
<evidence type="ECO:0000256" key="1">
    <source>
        <dbReference type="ARBA" id="ARBA00000085"/>
    </source>
</evidence>
<comment type="catalytic activity">
    <reaction evidence="1">
        <text>ATP + protein L-histidine = ADP + protein N-phospho-L-histidine.</text>
        <dbReference type="EC" id="2.7.13.3"/>
    </reaction>
</comment>
<feature type="domain" description="Signal transduction histidine kinase subgroup 3 dimerisation and phosphoacceptor" evidence="10">
    <location>
        <begin position="218"/>
        <end position="284"/>
    </location>
</feature>
<feature type="transmembrane region" description="Helical" evidence="9">
    <location>
        <begin position="47"/>
        <end position="66"/>
    </location>
</feature>
<dbReference type="Pfam" id="PF07730">
    <property type="entry name" value="HisKA_3"/>
    <property type="match status" value="1"/>
</dbReference>
<dbReference type="InterPro" id="IPR011712">
    <property type="entry name" value="Sig_transdc_His_kin_sub3_dim/P"/>
</dbReference>
<reference evidence="12" key="1">
    <citation type="journal article" date="2019" name="Int. J. Syst. Evol. Microbiol.">
        <title>The Global Catalogue of Microorganisms (GCM) 10K type strain sequencing project: providing services to taxonomists for standard genome sequencing and annotation.</title>
        <authorList>
            <consortium name="The Broad Institute Genomics Platform"/>
            <consortium name="The Broad Institute Genome Sequencing Center for Infectious Disease"/>
            <person name="Wu L."/>
            <person name="Ma J."/>
        </authorList>
    </citation>
    <scope>NUCLEOTIDE SEQUENCE [LARGE SCALE GENOMIC DNA]</scope>
    <source>
        <strain evidence="12">JCM 13008</strain>
    </source>
</reference>
<dbReference type="EC" id="2.7.13.3" evidence="2"/>
<dbReference type="EMBL" id="BAAALG010000008">
    <property type="protein sequence ID" value="GAA1101813.1"/>
    <property type="molecule type" value="Genomic_DNA"/>
</dbReference>
<evidence type="ECO:0000256" key="9">
    <source>
        <dbReference type="SAM" id="Phobius"/>
    </source>
</evidence>
<keyword evidence="5" id="KW-0547">Nucleotide-binding</keyword>
<keyword evidence="9" id="KW-1133">Transmembrane helix</keyword>
<evidence type="ECO:0000256" key="6">
    <source>
        <dbReference type="ARBA" id="ARBA00022777"/>
    </source>
</evidence>
<keyword evidence="6" id="KW-0418">Kinase</keyword>
<keyword evidence="9" id="KW-0812">Transmembrane</keyword>
<dbReference type="InterPro" id="IPR036890">
    <property type="entry name" value="HATPase_C_sf"/>
</dbReference>
<dbReference type="CDD" id="cd16917">
    <property type="entry name" value="HATPase_UhpB-NarQ-NarX-like"/>
    <property type="match status" value="1"/>
</dbReference>
<dbReference type="Gene3D" id="3.30.565.10">
    <property type="entry name" value="Histidine kinase-like ATPase, C-terminal domain"/>
    <property type="match status" value="1"/>
</dbReference>
<dbReference type="Proteomes" id="UP001501581">
    <property type="component" value="Unassembled WGS sequence"/>
</dbReference>
<sequence length="416" mass="44462">MTERLRDIPRRFIALAVIGAVATWYLGQRTWWNPWLEGTENSLSPGWAELVGDVATLVWAVVPLVALLRPWLALCAALVPYLLLCVVSVQDEIPVIWALLGSGRAVPITLLVAVAFAAMVGVWHSKRVAAAFAVAYLVPVAGYCLGFHAFLLPFGDQVDSQYATVGSNLVTFAAYGVVLGIALGIAELLRRGVLKDRRAEELETRSKEMERESIASAERARLARDLHDVVAHHVSLIAVRAETAPYTVDDLSPAAAGVLEEIASDSRTALDELRGVLGVLRRSDEAPALSPLPQADQIGDLIEQARAAGGDVSWQPADLSAVTPSAGHVAYRVVQEALTNARRHSPGAPIQVLTLPANGGIVVQIVNRQEENDGTEVVEGRGLVGMRERVEALGGVLTITAGPELVVHAEIPAEGR</sequence>
<keyword evidence="8" id="KW-0902">Two-component regulatory system</keyword>